<accession>A0A812R6H2</accession>
<protein>
    <submittedName>
        <fullName evidence="1">Uncharacterized protein</fullName>
    </submittedName>
</protein>
<evidence type="ECO:0000313" key="1">
    <source>
        <dbReference type="EMBL" id="CAE7424169.1"/>
    </source>
</evidence>
<gene>
    <name evidence="1" type="ORF">SNEC2469_LOCUS11635</name>
</gene>
<keyword evidence="2" id="KW-1185">Reference proteome</keyword>
<feature type="non-terminal residue" evidence="1">
    <location>
        <position position="91"/>
    </location>
</feature>
<name>A0A812R6H2_9DINO</name>
<dbReference type="Proteomes" id="UP000601435">
    <property type="component" value="Unassembled WGS sequence"/>
</dbReference>
<dbReference type="AlphaFoldDB" id="A0A812R6H2"/>
<comment type="caution">
    <text evidence="1">The sequence shown here is derived from an EMBL/GenBank/DDBJ whole genome shotgun (WGS) entry which is preliminary data.</text>
</comment>
<evidence type="ECO:0000313" key="2">
    <source>
        <dbReference type="Proteomes" id="UP000601435"/>
    </source>
</evidence>
<sequence>GWAGPPSEETQKANFRKCLQKECVPQVQDALQRRSVAEMGTKFGMVTAGRAETRLDPSRSEAAKLAARAEEGLLACEHQCAKRTTCQPTLD</sequence>
<reference evidence="1" key="1">
    <citation type="submission" date="2021-02" db="EMBL/GenBank/DDBJ databases">
        <authorList>
            <person name="Dougan E. K."/>
            <person name="Rhodes N."/>
            <person name="Thang M."/>
            <person name="Chan C."/>
        </authorList>
    </citation>
    <scope>NUCLEOTIDE SEQUENCE</scope>
</reference>
<proteinExistence type="predicted"/>
<organism evidence="1 2">
    <name type="scientific">Symbiodinium necroappetens</name>
    <dbReference type="NCBI Taxonomy" id="1628268"/>
    <lineage>
        <taxon>Eukaryota</taxon>
        <taxon>Sar</taxon>
        <taxon>Alveolata</taxon>
        <taxon>Dinophyceae</taxon>
        <taxon>Suessiales</taxon>
        <taxon>Symbiodiniaceae</taxon>
        <taxon>Symbiodinium</taxon>
    </lineage>
</organism>
<dbReference type="OrthoDB" id="409950at2759"/>
<dbReference type="EMBL" id="CAJNJA010018480">
    <property type="protein sequence ID" value="CAE7424169.1"/>
    <property type="molecule type" value="Genomic_DNA"/>
</dbReference>